<accession>A0A840V0G9</accession>
<evidence type="ECO:0000313" key="3">
    <source>
        <dbReference type="Proteomes" id="UP000539642"/>
    </source>
</evidence>
<gene>
    <name evidence="2" type="ORF">HNQ81_000418</name>
</gene>
<organism evidence="2 3">
    <name type="scientific">Desulfoprunum benzoelyticum</name>
    <dbReference type="NCBI Taxonomy" id="1506996"/>
    <lineage>
        <taxon>Bacteria</taxon>
        <taxon>Pseudomonadati</taxon>
        <taxon>Thermodesulfobacteriota</taxon>
        <taxon>Desulfobulbia</taxon>
        <taxon>Desulfobulbales</taxon>
        <taxon>Desulfobulbaceae</taxon>
        <taxon>Desulfoprunum</taxon>
    </lineage>
</organism>
<reference evidence="2 3" key="1">
    <citation type="submission" date="2020-08" db="EMBL/GenBank/DDBJ databases">
        <title>Genomic Encyclopedia of Type Strains, Phase IV (KMG-IV): sequencing the most valuable type-strain genomes for metagenomic binning, comparative biology and taxonomic classification.</title>
        <authorList>
            <person name="Goeker M."/>
        </authorList>
    </citation>
    <scope>NUCLEOTIDE SEQUENCE [LARGE SCALE GENOMIC DNA]</scope>
    <source>
        <strain evidence="2 3">DSM 28570</strain>
    </source>
</reference>
<dbReference type="Proteomes" id="UP000539642">
    <property type="component" value="Unassembled WGS sequence"/>
</dbReference>
<feature type="region of interest" description="Disordered" evidence="1">
    <location>
        <begin position="44"/>
        <end position="66"/>
    </location>
</feature>
<name>A0A840V0G9_9BACT</name>
<comment type="caution">
    <text evidence="2">The sequence shown here is derived from an EMBL/GenBank/DDBJ whole genome shotgun (WGS) entry which is preliminary data.</text>
</comment>
<dbReference type="AlphaFoldDB" id="A0A840V0G9"/>
<evidence type="ECO:0000313" key="2">
    <source>
        <dbReference type="EMBL" id="MBB5346711.1"/>
    </source>
</evidence>
<evidence type="ECO:0000256" key="1">
    <source>
        <dbReference type="SAM" id="MobiDB-lite"/>
    </source>
</evidence>
<proteinExistence type="predicted"/>
<feature type="compositionally biased region" description="Basic and acidic residues" evidence="1">
    <location>
        <begin position="57"/>
        <end position="66"/>
    </location>
</feature>
<sequence>MVNLFTKTAIYLLILLGIAYGYHYLTGRSIVTLPRDIVARLQEKSAPSESTNPRYYKTPDENLLKN</sequence>
<dbReference type="RefSeq" id="WP_183347798.1">
    <property type="nucleotide sequence ID" value="NZ_JACHEO010000001.1"/>
</dbReference>
<keyword evidence="3" id="KW-1185">Reference proteome</keyword>
<protein>
    <submittedName>
        <fullName evidence="2">Uncharacterized protein</fullName>
    </submittedName>
</protein>
<dbReference type="EMBL" id="JACHEO010000001">
    <property type="protein sequence ID" value="MBB5346711.1"/>
    <property type="molecule type" value="Genomic_DNA"/>
</dbReference>